<comment type="caution">
    <text evidence="1">The sequence shown here is derived from an EMBL/GenBank/DDBJ whole genome shotgun (WGS) entry which is preliminary data.</text>
</comment>
<organism evidence="1 2">
    <name type="scientific">Streptomyces xanthophaeus</name>
    <dbReference type="NCBI Taxonomy" id="67385"/>
    <lineage>
        <taxon>Bacteria</taxon>
        <taxon>Bacillati</taxon>
        <taxon>Actinomycetota</taxon>
        <taxon>Actinomycetes</taxon>
        <taxon>Kitasatosporales</taxon>
        <taxon>Streptomycetaceae</taxon>
        <taxon>Streptomyces</taxon>
    </lineage>
</organism>
<dbReference type="EMBL" id="BNEE01000004">
    <property type="protein sequence ID" value="GHI83927.1"/>
    <property type="molecule type" value="Genomic_DNA"/>
</dbReference>
<dbReference type="AlphaFoldDB" id="A0A919LDX3"/>
<evidence type="ECO:0000313" key="1">
    <source>
        <dbReference type="EMBL" id="GHI83927.1"/>
    </source>
</evidence>
<reference evidence="1" key="1">
    <citation type="submission" date="2020-09" db="EMBL/GenBank/DDBJ databases">
        <title>Whole genome shotgun sequence of Streptomyces xanthophaeus NBRC 12829.</title>
        <authorList>
            <person name="Komaki H."/>
            <person name="Tamura T."/>
        </authorList>
    </citation>
    <scope>NUCLEOTIDE SEQUENCE</scope>
    <source>
        <strain evidence="1">NBRC 12829</strain>
    </source>
</reference>
<proteinExistence type="predicted"/>
<sequence>MDAGPGVGNGRHHGQRVDRVRRACQLWMTKHMRTTLTVASVPRTAVFEQGASLVSDESAEPYGELEFLQPVRCVVTGHRHRFGVEVELLSPQPGRPAFIDFINLTDGREHVTPDRFPPIGTVLDAVYLCVLPNGEVRISL</sequence>
<gene>
    <name evidence="1" type="ORF">Sxan_12910</name>
</gene>
<evidence type="ECO:0000313" key="2">
    <source>
        <dbReference type="Proteomes" id="UP000600026"/>
    </source>
</evidence>
<keyword evidence="2" id="KW-1185">Reference proteome</keyword>
<name>A0A919LDX3_9ACTN</name>
<accession>A0A919LDX3</accession>
<dbReference type="Proteomes" id="UP000600026">
    <property type="component" value="Unassembled WGS sequence"/>
</dbReference>
<protein>
    <submittedName>
        <fullName evidence="1">Uncharacterized protein</fullName>
    </submittedName>
</protein>